<dbReference type="Gene3D" id="3.30.1370.30">
    <property type="match status" value="1"/>
</dbReference>
<dbReference type="AlphaFoldDB" id="A0A1F7I4J0"/>
<dbReference type="FunFam" id="3.30.1490.10:FF:000001">
    <property type="entry name" value="30S ribosomal protein S8"/>
    <property type="match status" value="1"/>
</dbReference>
<name>A0A1F7I4J0_9BACT</name>
<protein>
    <recommendedName>
        <fullName evidence="4">Small ribosomal subunit protein uS8</fullName>
    </recommendedName>
    <alternativeName>
        <fullName evidence="5">30S ribosomal protein S8</fullName>
    </alternativeName>
</protein>
<dbReference type="Proteomes" id="UP000176803">
    <property type="component" value="Unassembled WGS sequence"/>
</dbReference>
<evidence type="ECO:0000313" key="7">
    <source>
        <dbReference type="Proteomes" id="UP000176803"/>
    </source>
</evidence>
<keyword evidence="2 6" id="KW-0689">Ribosomal protein</keyword>
<sequence length="127" mass="14210">MDPIIDLIIIIKNGYMSHKSQVASVHSRYREELLKKLAEAGYITGYTVTGDKVKKITIDLKFEDGESAVTDVKLFSKPGRRWYITAKELKPVIGGLGHAFISTSKGILTNKEAKKLKLGGELLFEIW</sequence>
<dbReference type="SUPFAM" id="SSF56047">
    <property type="entry name" value="Ribosomal protein S8"/>
    <property type="match status" value="1"/>
</dbReference>
<dbReference type="GO" id="GO:0005840">
    <property type="term" value="C:ribosome"/>
    <property type="evidence" value="ECO:0007669"/>
    <property type="project" value="UniProtKB-KW"/>
</dbReference>
<dbReference type="GO" id="GO:1990904">
    <property type="term" value="C:ribonucleoprotein complex"/>
    <property type="evidence" value="ECO:0007669"/>
    <property type="project" value="UniProtKB-KW"/>
</dbReference>
<evidence type="ECO:0000256" key="4">
    <source>
        <dbReference type="ARBA" id="ARBA00035258"/>
    </source>
</evidence>
<dbReference type="PANTHER" id="PTHR11758">
    <property type="entry name" value="40S RIBOSOMAL PROTEIN S15A"/>
    <property type="match status" value="1"/>
</dbReference>
<dbReference type="GO" id="GO:0003735">
    <property type="term" value="F:structural constituent of ribosome"/>
    <property type="evidence" value="ECO:0007669"/>
    <property type="project" value="InterPro"/>
</dbReference>
<dbReference type="Gene3D" id="3.30.1490.10">
    <property type="match status" value="1"/>
</dbReference>
<reference evidence="6 7" key="1">
    <citation type="journal article" date="2016" name="Nat. Commun.">
        <title>Thousands of microbial genomes shed light on interconnected biogeochemical processes in an aquifer system.</title>
        <authorList>
            <person name="Anantharaman K."/>
            <person name="Brown C.T."/>
            <person name="Hug L.A."/>
            <person name="Sharon I."/>
            <person name="Castelle C.J."/>
            <person name="Probst A.J."/>
            <person name="Thomas B.C."/>
            <person name="Singh A."/>
            <person name="Wilkins M.J."/>
            <person name="Karaoz U."/>
            <person name="Brodie E.L."/>
            <person name="Williams K.H."/>
            <person name="Hubbard S.S."/>
            <person name="Banfield J.F."/>
        </authorList>
    </citation>
    <scope>NUCLEOTIDE SEQUENCE [LARGE SCALE GENOMIC DNA]</scope>
</reference>
<evidence type="ECO:0000256" key="3">
    <source>
        <dbReference type="ARBA" id="ARBA00023274"/>
    </source>
</evidence>
<comment type="caution">
    <text evidence="6">The sequence shown here is derived from an EMBL/GenBank/DDBJ whole genome shotgun (WGS) entry which is preliminary data.</text>
</comment>
<dbReference type="InterPro" id="IPR035987">
    <property type="entry name" value="Ribosomal_uS8_sf"/>
</dbReference>
<dbReference type="NCBIfam" id="NF001109">
    <property type="entry name" value="PRK00136.1"/>
    <property type="match status" value="1"/>
</dbReference>
<keyword evidence="3" id="KW-0687">Ribonucleoprotein</keyword>
<dbReference type="GO" id="GO:0005737">
    <property type="term" value="C:cytoplasm"/>
    <property type="evidence" value="ECO:0007669"/>
    <property type="project" value="UniProtKB-ARBA"/>
</dbReference>
<accession>A0A1F7I4J0</accession>
<comment type="similarity">
    <text evidence="1">Belongs to the universal ribosomal protein uS8 family.</text>
</comment>
<evidence type="ECO:0000313" key="6">
    <source>
        <dbReference type="EMBL" id="OGK38297.1"/>
    </source>
</evidence>
<evidence type="ECO:0000256" key="2">
    <source>
        <dbReference type="ARBA" id="ARBA00022980"/>
    </source>
</evidence>
<organism evidence="6 7">
    <name type="scientific">Candidatus Roizmanbacteria bacterium RIFCSPHIGHO2_12_FULL_41_11</name>
    <dbReference type="NCBI Taxonomy" id="1802052"/>
    <lineage>
        <taxon>Bacteria</taxon>
        <taxon>Candidatus Roizmaniibacteriota</taxon>
    </lineage>
</organism>
<dbReference type="GO" id="GO:0006412">
    <property type="term" value="P:translation"/>
    <property type="evidence" value="ECO:0007669"/>
    <property type="project" value="InterPro"/>
</dbReference>
<proteinExistence type="inferred from homology"/>
<dbReference type="InterPro" id="IPR000630">
    <property type="entry name" value="Ribosomal_uS8"/>
</dbReference>
<gene>
    <name evidence="6" type="ORF">A3F03_01865</name>
</gene>
<evidence type="ECO:0000256" key="1">
    <source>
        <dbReference type="ARBA" id="ARBA00006471"/>
    </source>
</evidence>
<evidence type="ECO:0000256" key="5">
    <source>
        <dbReference type="ARBA" id="ARBA00035525"/>
    </source>
</evidence>
<dbReference type="Pfam" id="PF00410">
    <property type="entry name" value="Ribosomal_S8"/>
    <property type="match status" value="1"/>
</dbReference>
<dbReference type="EMBL" id="MGAC01000017">
    <property type="protein sequence ID" value="OGK38297.1"/>
    <property type="molecule type" value="Genomic_DNA"/>
</dbReference>